<dbReference type="InterPro" id="IPR013087">
    <property type="entry name" value="Znf_C2H2_type"/>
</dbReference>
<evidence type="ECO:0000256" key="8">
    <source>
        <dbReference type="ARBA" id="ARBA00023163"/>
    </source>
</evidence>
<feature type="domain" description="C2H2-type" evidence="12">
    <location>
        <begin position="438"/>
        <end position="466"/>
    </location>
</feature>
<evidence type="ECO:0000313" key="13">
    <source>
        <dbReference type="EMBL" id="GBP46291.1"/>
    </source>
</evidence>
<feature type="domain" description="C2H2-type" evidence="12">
    <location>
        <begin position="406"/>
        <end position="429"/>
    </location>
</feature>
<dbReference type="GO" id="GO:0003677">
    <property type="term" value="F:DNA binding"/>
    <property type="evidence" value="ECO:0007669"/>
    <property type="project" value="UniProtKB-KW"/>
</dbReference>
<feature type="domain" description="C2H2-type" evidence="12">
    <location>
        <begin position="311"/>
        <end position="339"/>
    </location>
</feature>
<evidence type="ECO:0000256" key="5">
    <source>
        <dbReference type="ARBA" id="ARBA00022771"/>
    </source>
</evidence>
<organism evidence="13 14">
    <name type="scientific">Eumeta variegata</name>
    <name type="common">Bagworm moth</name>
    <name type="synonym">Eumeta japonica</name>
    <dbReference type="NCBI Taxonomy" id="151549"/>
    <lineage>
        <taxon>Eukaryota</taxon>
        <taxon>Metazoa</taxon>
        <taxon>Ecdysozoa</taxon>
        <taxon>Arthropoda</taxon>
        <taxon>Hexapoda</taxon>
        <taxon>Insecta</taxon>
        <taxon>Pterygota</taxon>
        <taxon>Neoptera</taxon>
        <taxon>Endopterygota</taxon>
        <taxon>Lepidoptera</taxon>
        <taxon>Glossata</taxon>
        <taxon>Ditrysia</taxon>
        <taxon>Tineoidea</taxon>
        <taxon>Psychidae</taxon>
        <taxon>Oiketicinae</taxon>
        <taxon>Eumeta</taxon>
    </lineage>
</organism>
<comment type="caution">
    <text evidence="13">The sequence shown here is derived from an EMBL/GenBank/DDBJ whole genome shotgun (WGS) entry which is preliminary data.</text>
</comment>
<evidence type="ECO:0000256" key="1">
    <source>
        <dbReference type="ARBA" id="ARBA00004123"/>
    </source>
</evidence>
<keyword evidence="9" id="KW-0539">Nucleus</keyword>
<dbReference type="InterPro" id="IPR036236">
    <property type="entry name" value="Znf_C2H2_sf"/>
</dbReference>
<dbReference type="GO" id="GO:0005634">
    <property type="term" value="C:nucleus"/>
    <property type="evidence" value="ECO:0007669"/>
    <property type="project" value="UniProtKB-SubCell"/>
</dbReference>
<keyword evidence="14" id="KW-1185">Reference proteome</keyword>
<keyword evidence="8" id="KW-0804">Transcription</keyword>
<dbReference type="Pfam" id="PF00096">
    <property type="entry name" value="zf-C2H2"/>
    <property type="match status" value="3"/>
</dbReference>
<evidence type="ECO:0000256" key="4">
    <source>
        <dbReference type="ARBA" id="ARBA00022737"/>
    </source>
</evidence>
<evidence type="ECO:0000259" key="12">
    <source>
        <dbReference type="PROSITE" id="PS50157"/>
    </source>
</evidence>
<keyword evidence="5 10" id="KW-0863">Zinc-finger</keyword>
<evidence type="ECO:0000256" key="7">
    <source>
        <dbReference type="ARBA" id="ARBA00023125"/>
    </source>
</evidence>
<feature type="domain" description="C2H2-type" evidence="12">
    <location>
        <begin position="338"/>
        <end position="366"/>
    </location>
</feature>
<dbReference type="PROSITE" id="PS00028">
    <property type="entry name" value="ZINC_FINGER_C2H2_1"/>
    <property type="match status" value="7"/>
</dbReference>
<keyword evidence="7" id="KW-0238">DNA-binding</keyword>
<dbReference type="Proteomes" id="UP000299102">
    <property type="component" value="Unassembled WGS sequence"/>
</dbReference>
<proteinExistence type="inferred from homology"/>
<accession>A0A4C1W5E6</accession>
<dbReference type="GO" id="GO:0008270">
    <property type="term" value="F:zinc ion binding"/>
    <property type="evidence" value="ECO:0007669"/>
    <property type="project" value="UniProtKB-KW"/>
</dbReference>
<protein>
    <submittedName>
        <fullName evidence="13">Zinc finger protein 112</fullName>
    </submittedName>
</protein>
<dbReference type="SMART" id="SM00355">
    <property type="entry name" value="ZnF_C2H2"/>
    <property type="match status" value="11"/>
</dbReference>
<dbReference type="Gene3D" id="3.30.160.60">
    <property type="entry name" value="Classic Zinc Finger"/>
    <property type="match status" value="7"/>
</dbReference>
<keyword evidence="4" id="KW-0677">Repeat</keyword>
<feature type="domain" description="C2H2-type" evidence="12">
    <location>
        <begin position="500"/>
        <end position="527"/>
    </location>
</feature>
<feature type="domain" description="C2H2-type" evidence="12">
    <location>
        <begin position="528"/>
        <end position="556"/>
    </location>
</feature>
<evidence type="ECO:0000313" key="14">
    <source>
        <dbReference type="Proteomes" id="UP000299102"/>
    </source>
</evidence>
<dbReference type="FunFam" id="3.30.160.60:FF:000188">
    <property type="entry name" value="Zinc finger protein 787"/>
    <property type="match status" value="1"/>
</dbReference>
<reference evidence="13 14" key="1">
    <citation type="journal article" date="2019" name="Commun. Biol.">
        <title>The bagworm genome reveals a unique fibroin gene that provides high tensile strength.</title>
        <authorList>
            <person name="Kono N."/>
            <person name="Nakamura H."/>
            <person name="Ohtoshi R."/>
            <person name="Tomita M."/>
            <person name="Numata K."/>
            <person name="Arakawa K."/>
        </authorList>
    </citation>
    <scope>NUCLEOTIDE SEQUENCE [LARGE SCALE GENOMIC DNA]</scope>
</reference>
<dbReference type="GO" id="GO:0032502">
    <property type="term" value="P:developmental process"/>
    <property type="evidence" value="ECO:0007669"/>
    <property type="project" value="UniProtKB-ARBA"/>
</dbReference>
<dbReference type="FunFam" id="3.30.160.60:FF:000202">
    <property type="entry name" value="Zinc finger protein 574"/>
    <property type="match status" value="1"/>
</dbReference>
<comment type="similarity">
    <text evidence="2">Belongs to the krueppel C2H2-type zinc-finger protein family.</text>
</comment>
<evidence type="ECO:0000256" key="11">
    <source>
        <dbReference type="SAM" id="MobiDB-lite"/>
    </source>
</evidence>
<dbReference type="AlphaFoldDB" id="A0A4C1W5E6"/>
<gene>
    <name evidence="13" type="primary">ZNF112</name>
    <name evidence="13" type="ORF">EVAR_30422_1</name>
</gene>
<evidence type="ECO:0000256" key="3">
    <source>
        <dbReference type="ARBA" id="ARBA00022723"/>
    </source>
</evidence>
<feature type="region of interest" description="Disordered" evidence="11">
    <location>
        <begin position="596"/>
        <end position="636"/>
    </location>
</feature>
<name>A0A4C1W5E6_EUMVA</name>
<dbReference type="PANTHER" id="PTHR24379:SF127">
    <property type="entry name" value="BLOODY FINGERS-RELATED"/>
    <property type="match status" value="1"/>
</dbReference>
<dbReference type="EMBL" id="BGZK01000480">
    <property type="protein sequence ID" value="GBP46291.1"/>
    <property type="molecule type" value="Genomic_DNA"/>
</dbReference>
<dbReference type="PANTHER" id="PTHR24379">
    <property type="entry name" value="KRAB AND ZINC FINGER DOMAIN-CONTAINING"/>
    <property type="match status" value="1"/>
</dbReference>
<dbReference type="PROSITE" id="PS50157">
    <property type="entry name" value="ZINC_FINGER_C2H2_2"/>
    <property type="match status" value="8"/>
</dbReference>
<dbReference type="STRING" id="151549.A0A4C1W5E6"/>
<evidence type="ECO:0000256" key="10">
    <source>
        <dbReference type="PROSITE-ProRule" id="PRU00042"/>
    </source>
</evidence>
<dbReference type="FunFam" id="3.30.160.60:FF:001498">
    <property type="entry name" value="Zinc finger protein 404"/>
    <property type="match status" value="1"/>
</dbReference>
<feature type="domain" description="C2H2-type" evidence="12">
    <location>
        <begin position="228"/>
        <end position="250"/>
    </location>
</feature>
<comment type="subcellular location">
    <subcellularLocation>
        <location evidence="1">Nucleus</location>
    </subcellularLocation>
</comment>
<evidence type="ECO:0000256" key="2">
    <source>
        <dbReference type="ARBA" id="ARBA00006991"/>
    </source>
</evidence>
<feature type="domain" description="C2H2-type" evidence="12">
    <location>
        <begin position="472"/>
        <end position="499"/>
    </location>
</feature>
<sequence>MQVLWFDELEYDDDVERVTAGERGRGRTALTVRYEERVEIILLNPDCHIYYTYQELAPALVCRIVVSPNFDTVPVDFIEHINTKKKSLLVSQNLSVIDYAIDISLNNTELPIKSEIAEESYETKNEVQINDYNNDITLGSAEYYKEDFIENVPSPDSSNSDDEPLSLRVTRKKEQQISKKEITASVKRKLTKRRFYEDFADVIILSKEQQLKEVENRKNSLNYLNSPYKCNKCYKGFLEDIPFKNHMARHEEISGEFTCEICQIRCETERKLRSHCISTHERRYACRECSHISNTCNQAREHEKWHKGHTYSCEICGQVFRKSTTRLTHVRLRHPTQHVCDVCGDSFIGSHGLTMHKRRTHKDTPEETVNSDGYCADCDFRFASKHALDKHVSSSAKHSGHSQFCHNCRMCGDAYETEETLRAHYKTHAPAGGAGGTAECDQCGAQFSNAKKCAAHHRRVHLGLKYANNKNIVCEICGKKCTSKATLQYHQRTHTGEKPYQCNVCPKRFSVRQRLQIHARTHTGERPYPCPHCPKAFRHKPALNRHARCWSAGDNTTTTYKLNTPLVMGAHGREAVYMFLLQESLLAIQLDEDPHSDGALQTAPALQEQEREGGRLTRGRGTSRGGGAAARRRRTRTDIIDYELKREE</sequence>
<evidence type="ECO:0000256" key="9">
    <source>
        <dbReference type="ARBA" id="ARBA00023242"/>
    </source>
</evidence>
<dbReference type="SUPFAM" id="SSF57667">
    <property type="entry name" value="beta-beta-alpha zinc fingers"/>
    <property type="match status" value="5"/>
</dbReference>
<dbReference type="OrthoDB" id="427030at2759"/>
<keyword evidence="3" id="KW-0479">Metal-binding</keyword>
<evidence type="ECO:0000256" key="6">
    <source>
        <dbReference type="ARBA" id="ARBA00022833"/>
    </source>
</evidence>
<keyword evidence="6" id="KW-0862">Zinc</keyword>